<feature type="compositionally biased region" description="Basic and acidic residues" evidence="3">
    <location>
        <begin position="105"/>
        <end position="114"/>
    </location>
</feature>
<organism evidence="4 5">
    <name type="scientific">Spizellomyces punctatus (strain DAOM BR117)</name>
    <dbReference type="NCBI Taxonomy" id="645134"/>
    <lineage>
        <taxon>Eukaryota</taxon>
        <taxon>Fungi</taxon>
        <taxon>Fungi incertae sedis</taxon>
        <taxon>Chytridiomycota</taxon>
        <taxon>Chytridiomycota incertae sedis</taxon>
        <taxon>Chytridiomycetes</taxon>
        <taxon>Spizellomycetales</taxon>
        <taxon>Spizellomycetaceae</taxon>
        <taxon>Spizellomyces</taxon>
    </lineage>
</organism>
<dbReference type="InterPro" id="IPR039663">
    <property type="entry name" value="AIP/AIPL1/TTC9"/>
</dbReference>
<feature type="compositionally biased region" description="Basic and acidic residues" evidence="3">
    <location>
        <begin position="1"/>
        <end position="12"/>
    </location>
</feature>
<evidence type="ECO:0000256" key="1">
    <source>
        <dbReference type="ARBA" id="ARBA00022737"/>
    </source>
</evidence>
<reference evidence="4 5" key="1">
    <citation type="submission" date="2009-08" db="EMBL/GenBank/DDBJ databases">
        <title>The Genome Sequence of Spizellomyces punctatus strain DAOM BR117.</title>
        <authorList>
            <consortium name="The Broad Institute Genome Sequencing Platform"/>
            <person name="Russ C."/>
            <person name="Cuomo C."/>
            <person name="Shea T."/>
            <person name="Young S.K."/>
            <person name="Zeng Q."/>
            <person name="Koehrsen M."/>
            <person name="Haas B."/>
            <person name="Borodovsky M."/>
            <person name="Guigo R."/>
            <person name="Alvarado L."/>
            <person name="Berlin A."/>
            <person name="Bochicchio J."/>
            <person name="Borenstein D."/>
            <person name="Chapman S."/>
            <person name="Chen Z."/>
            <person name="Engels R."/>
            <person name="Freedman E."/>
            <person name="Gellesch M."/>
            <person name="Goldberg J."/>
            <person name="Griggs A."/>
            <person name="Gujja S."/>
            <person name="Heiman D."/>
            <person name="Hepburn T."/>
            <person name="Howarth C."/>
            <person name="Jen D."/>
            <person name="Larson L."/>
            <person name="Lewis B."/>
            <person name="Mehta T."/>
            <person name="Park D."/>
            <person name="Pearson M."/>
            <person name="Roberts A."/>
            <person name="Saif S."/>
            <person name="Shenoy N."/>
            <person name="Sisk P."/>
            <person name="Stolte C."/>
            <person name="Sykes S."/>
            <person name="Thomson T."/>
            <person name="Walk T."/>
            <person name="White J."/>
            <person name="Yandava C."/>
            <person name="Burger G."/>
            <person name="Gray M.W."/>
            <person name="Holland P.W.H."/>
            <person name="King N."/>
            <person name="Lang F.B.F."/>
            <person name="Roger A.J."/>
            <person name="Ruiz-Trillo I."/>
            <person name="Lander E."/>
            <person name="Nusbaum C."/>
        </authorList>
    </citation>
    <scope>NUCLEOTIDE SEQUENCE [LARGE SCALE GENOMIC DNA]</scope>
    <source>
        <strain evidence="4 5">DAOM BR117</strain>
    </source>
</reference>
<dbReference type="InParanoid" id="A0A0L0HQ33"/>
<accession>A0A0L0HQ33</accession>
<dbReference type="AlphaFoldDB" id="A0A0L0HQ33"/>
<protein>
    <submittedName>
        <fullName evidence="4">Uncharacterized protein</fullName>
    </submittedName>
</protein>
<keyword evidence="2" id="KW-0802">TPR repeat</keyword>
<dbReference type="InterPro" id="IPR011990">
    <property type="entry name" value="TPR-like_helical_dom_sf"/>
</dbReference>
<feature type="region of interest" description="Disordered" evidence="3">
    <location>
        <begin position="1"/>
        <end position="36"/>
    </location>
</feature>
<dbReference type="PANTHER" id="PTHR11242">
    <property type="entry name" value="ARYL HYDROCARBON RECEPTOR INTERACTING PROTEIN RELATED"/>
    <property type="match status" value="1"/>
</dbReference>
<evidence type="ECO:0000313" key="4">
    <source>
        <dbReference type="EMBL" id="KND02919.1"/>
    </source>
</evidence>
<dbReference type="PANTHER" id="PTHR11242:SF0">
    <property type="entry name" value="TPR_REGION DOMAIN-CONTAINING PROTEIN"/>
    <property type="match status" value="1"/>
</dbReference>
<evidence type="ECO:0000256" key="2">
    <source>
        <dbReference type="ARBA" id="ARBA00022803"/>
    </source>
</evidence>
<feature type="region of interest" description="Disordered" evidence="3">
    <location>
        <begin position="282"/>
        <end position="310"/>
    </location>
</feature>
<evidence type="ECO:0000256" key="3">
    <source>
        <dbReference type="SAM" id="MobiDB-lite"/>
    </source>
</evidence>
<evidence type="ECO:0000313" key="5">
    <source>
        <dbReference type="Proteomes" id="UP000053201"/>
    </source>
</evidence>
<dbReference type="eggNOG" id="KOG0545">
    <property type="taxonomic scope" value="Eukaryota"/>
</dbReference>
<dbReference type="OMA" id="SHCCGMM"/>
<dbReference type="Proteomes" id="UP000053201">
    <property type="component" value="Unassembled WGS sequence"/>
</dbReference>
<feature type="region of interest" description="Disordered" evidence="3">
    <location>
        <begin position="50"/>
        <end position="114"/>
    </location>
</feature>
<dbReference type="Gene3D" id="1.25.40.10">
    <property type="entry name" value="Tetratricopeptide repeat domain"/>
    <property type="match status" value="1"/>
</dbReference>
<dbReference type="RefSeq" id="XP_016610958.1">
    <property type="nucleotide sequence ID" value="XM_016750304.1"/>
</dbReference>
<dbReference type="VEuPathDB" id="FungiDB:SPPG_02000"/>
<dbReference type="InterPro" id="IPR046357">
    <property type="entry name" value="PPIase_dom_sf"/>
</dbReference>
<dbReference type="EMBL" id="KQ257452">
    <property type="protein sequence ID" value="KND02919.1"/>
    <property type="molecule type" value="Genomic_DNA"/>
</dbReference>
<proteinExistence type="predicted"/>
<dbReference type="SUPFAM" id="SSF48452">
    <property type="entry name" value="TPR-like"/>
    <property type="match status" value="1"/>
</dbReference>
<gene>
    <name evidence="4" type="ORF">SPPG_02000</name>
</gene>
<dbReference type="OrthoDB" id="433738at2759"/>
<keyword evidence="5" id="KW-1185">Reference proteome</keyword>
<sequence length="431" mass="49189">MEDPMSKMDKVTPDGGILKILLRDGDKTKPRPQWVRGANARFHYQVYTYGKPMKESSPQGSGHDHSAKSGHTHGNGPCCSHTRTATKDVEVSANREFPQPKRKKVGDSREDDPERPFELRIGFSFSVKAMEMCVKTMTVGERSRFLCMPEYCEGYVQLAKVLKQERENRNKAKQGLPTSRVHGCCAHALHQEMESQSDLAELYNVPLEFEIELVDVQSPDSYVREPWEMETIDKYREAPIRKEEGGKLYKEGRYPQALEKYTRALALLESVSMSSTVMDMQRAQVADGKKSRQSADLESDSQTEDTKSEVDNEINLDTLNALMQACRLNYAACKLKLGDPESVIPQCTEVLKQDPTNVKALFRRGQAFLQIGRDLDLAQHDFEKLRNILEAGNYAKAGPEFTELRKEEQLLETKLRAHREKERRMFSNIFK</sequence>
<name>A0A0L0HQ33_SPIPD</name>
<dbReference type="Gene3D" id="3.10.50.40">
    <property type="match status" value="1"/>
</dbReference>
<dbReference type="STRING" id="645134.A0A0L0HQ33"/>
<dbReference type="GO" id="GO:0003755">
    <property type="term" value="F:peptidyl-prolyl cis-trans isomerase activity"/>
    <property type="evidence" value="ECO:0007669"/>
    <property type="project" value="InterPro"/>
</dbReference>
<dbReference type="SUPFAM" id="SSF54534">
    <property type="entry name" value="FKBP-like"/>
    <property type="match status" value="1"/>
</dbReference>
<dbReference type="GeneID" id="27685624"/>
<keyword evidence="1" id="KW-0677">Repeat</keyword>